<reference evidence="4 5" key="1">
    <citation type="submission" date="2024-04" db="EMBL/GenBank/DDBJ databases">
        <authorList>
            <person name="Rising A."/>
            <person name="Reimegard J."/>
            <person name="Sonavane S."/>
            <person name="Akerstrom W."/>
            <person name="Nylinder S."/>
            <person name="Hedman E."/>
            <person name="Kallberg Y."/>
        </authorList>
    </citation>
    <scope>NUCLEOTIDE SEQUENCE [LARGE SCALE GENOMIC DNA]</scope>
</reference>
<dbReference type="Proteomes" id="UP001497382">
    <property type="component" value="Unassembled WGS sequence"/>
</dbReference>
<proteinExistence type="inferred from homology"/>
<evidence type="ECO:0000259" key="3">
    <source>
        <dbReference type="Pfam" id="PF18201"/>
    </source>
</evidence>
<dbReference type="AlphaFoldDB" id="A0AAV1ZFP5"/>
<keyword evidence="5" id="KW-1185">Reference proteome</keyword>
<protein>
    <recommendedName>
        <fullName evidence="6">Protein kintoun</fullName>
    </recommendedName>
</protein>
<comment type="caution">
    <text evidence="4">The sequence shown here is derived from an EMBL/GenBank/DDBJ whole genome shotgun (WGS) entry which is preliminary data.</text>
</comment>
<feature type="domain" description="PIH1 N-terminal" evidence="2">
    <location>
        <begin position="42"/>
        <end position="197"/>
    </location>
</feature>
<organism evidence="4 5">
    <name type="scientific">Larinioides sclopetarius</name>
    <dbReference type="NCBI Taxonomy" id="280406"/>
    <lineage>
        <taxon>Eukaryota</taxon>
        <taxon>Metazoa</taxon>
        <taxon>Ecdysozoa</taxon>
        <taxon>Arthropoda</taxon>
        <taxon>Chelicerata</taxon>
        <taxon>Arachnida</taxon>
        <taxon>Araneae</taxon>
        <taxon>Araneomorphae</taxon>
        <taxon>Entelegynae</taxon>
        <taxon>Araneoidea</taxon>
        <taxon>Araneidae</taxon>
        <taxon>Larinioides</taxon>
    </lineage>
</organism>
<dbReference type="Pfam" id="PF08190">
    <property type="entry name" value="PIH1"/>
    <property type="match status" value="1"/>
</dbReference>
<evidence type="ECO:0000313" key="4">
    <source>
        <dbReference type="EMBL" id="CAL1270329.1"/>
    </source>
</evidence>
<evidence type="ECO:0000256" key="1">
    <source>
        <dbReference type="ARBA" id="ARBA00008511"/>
    </source>
</evidence>
<dbReference type="PANTHER" id="PTHR22997:SF3">
    <property type="entry name" value="PROTEIN KINTOUN"/>
    <property type="match status" value="1"/>
</dbReference>
<evidence type="ECO:0008006" key="6">
    <source>
        <dbReference type="Google" id="ProtNLM"/>
    </source>
</evidence>
<name>A0AAV1ZFP5_9ARAC</name>
<sequence>MDENCCTNDFDISSEEAARLKEAFKDKKFLKLFQEYLEDVNSADSKQSYEEEIISLEKERGFEVKFIHPDPVYVMKFTENNGKIFINICKNQHVREPIFERKNAGTEWKIPVILSKPRQDVDKKKAKCTVLDVMFHPKAIEFAVKNSRFKGVVEDTARTTVKEKFGIDLSSQTAIYPKMKYKGKAPPVVLRKSLQSKKEEYVCEPIEDYMKNLLPKVVGTKHLVPLTKEPKYSIKYRDILDMKDYSLMGYTDRAAPKEIIIEVQLPQVQRATDVELDILERKLLLKSSPGVNHSYRLNLDLSYSIDTNEGTAKFDKTKKVLIISLPVKERGLPKEV</sequence>
<dbReference type="Gene3D" id="2.60.40.790">
    <property type="match status" value="1"/>
</dbReference>
<evidence type="ECO:0000259" key="2">
    <source>
        <dbReference type="Pfam" id="PF08190"/>
    </source>
</evidence>
<gene>
    <name evidence="4" type="ORF">LARSCL_LOCUS5236</name>
</gene>
<dbReference type="InterPro" id="IPR012981">
    <property type="entry name" value="PIH1_N"/>
</dbReference>
<dbReference type="CDD" id="cd06463">
    <property type="entry name" value="p23_like"/>
    <property type="match status" value="1"/>
</dbReference>
<dbReference type="InterPro" id="IPR050734">
    <property type="entry name" value="PIH1/Kintoun_subfamily"/>
</dbReference>
<dbReference type="Pfam" id="PF18201">
    <property type="entry name" value="PIH1_CS"/>
    <property type="match status" value="1"/>
</dbReference>
<dbReference type="EMBL" id="CAXIEN010000048">
    <property type="protein sequence ID" value="CAL1270329.1"/>
    <property type="molecule type" value="Genomic_DNA"/>
</dbReference>
<evidence type="ECO:0000313" key="5">
    <source>
        <dbReference type="Proteomes" id="UP001497382"/>
    </source>
</evidence>
<dbReference type="InterPro" id="IPR041442">
    <property type="entry name" value="PIH1D1/2/3_CS-like"/>
</dbReference>
<dbReference type="PANTHER" id="PTHR22997">
    <property type="entry name" value="PIH1 DOMAIN-CONTAINING PROTEIN 1"/>
    <property type="match status" value="1"/>
</dbReference>
<accession>A0AAV1ZFP5</accession>
<dbReference type="InterPro" id="IPR008978">
    <property type="entry name" value="HSP20-like_chaperone"/>
</dbReference>
<comment type="similarity">
    <text evidence="1">Belongs to the PIH1 family.</text>
</comment>
<feature type="domain" description="PIH1D1/2/3 CS-like" evidence="3">
    <location>
        <begin position="228"/>
        <end position="328"/>
    </location>
</feature>
<dbReference type="GO" id="GO:0005737">
    <property type="term" value="C:cytoplasm"/>
    <property type="evidence" value="ECO:0007669"/>
    <property type="project" value="TreeGrafter"/>
</dbReference>